<dbReference type="HOGENOM" id="CLU_178965_0_0_1"/>
<dbReference type="Proteomes" id="UP000001194">
    <property type="component" value="Unassembled WGS sequence"/>
</dbReference>
<protein>
    <submittedName>
        <fullName evidence="1">Predicted protein</fullName>
    </submittedName>
</protein>
<dbReference type="RefSeq" id="XP_001887559.1">
    <property type="nucleotide sequence ID" value="XM_001887524.1"/>
</dbReference>
<dbReference type="KEGG" id="lbc:LACBIDRAFT_310521"/>
<evidence type="ECO:0000313" key="2">
    <source>
        <dbReference type="Proteomes" id="UP000001194"/>
    </source>
</evidence>
<dbReference type="InParanoid" id="B0DUI7"/>
<organism evidence="2">
    <name type="scientific">Laccaria bicolor (strain S238N-H82 / ATCC MYA-4686)</name>
    <name type="common">Bicoloured deceiver</name>
    <name type="synonym">Laccaria laccata var. bicolor</name>
    <dbReference type="NCBI Taxonomy" id="486041"/>
    <lineage>
        <taxon>Eukaryota</taxon>
        <taxon>Fungi</taxon>
        <taxon>Dikarya</taxon>
        <taxon>Basidiomycota</taxon>
        <taxon>Agaricomycotina</taxon>
        <taxon>Agaricomycetes</taxon>
        <taxon>Agaricomycetidae</taxon>
        <taxon>Agaricales</taxon>
        <taxon>Agaricineae</taxon>
        <taxon>Hydnangiaceae</taxon>
        <taxon>Laccaria</taxon>
    </lineage>
</organism>
<keyword evidence="2" id="KW-1185">Reference proteome</keyword>
<dbReference type="GeneID" id="6083265"/>
<reference evidence="1 2" key="1">
    <citation type="journal article" date="2008" name="Nature">
        <title>The genome of Laccaria bicolor provides insights into mycorrhizal symbiosis.</title>
        <authorList>
            <person name="Martin F."/>
            <person name="Aerts A."/>
            <person name="Ahren D."/>
            <person name="Brun A."/>
            <person name="Danchin E.G.J."/>
            <person name="Duchaussoy F."/>
            <person name="Gibon J."/>
            <person name="Kohler A."/>
            <person name="Lindquist E."/>
            <person name="Pereda V."/>
            <person name="Salamov A."/>
            <person name="Shapiro H.J."/>
            <person name="Wuyts J."/>
            <person name="Blaudez D."/>
            <person name="Buee M."/>
            <person name="Brokstein P."/>
            <person name="Canbaeck B."/>
            <person name="Cohen D."/>
            <person name="Courty P.E."/>
            <person name="Coutinho P.M."/>
            <person name="Delaruelle C."/>
            <person name="Detter J.C."/>
            <person name="Deveau A."/>
            <person name="DiFazio S."/>
            <person name="Duplessis S."/>
            <person name="Fraissinet-Tachet L."/>
            <person name="Lucic E."/>
            <person name="Frey-Klett P."/>
            <person name="Fourrey C."/>
            <person name="Feussner I."/>
            <person name="Gay G."/>
            <person name="Grimwood J."/>
            <person name="Hoegger P.J."/>
            <person name="Jain P."/>
            <person name="Kilaru S."/>
            <person name="Labbe J."/>
            <person name="Lin Y.C."/>
            <person name="Legue V."/>
            <person name="Le Tacon F."/>
            <person name="Marmeisse R."/>
            <person name="Melayah D."/>
            <person name="Montanini B."/>
            <person name="Muratet M."/>
            <person name="Nehls U."/>
            <person name="Niculita-Hirzel H."/>
            <person name="Oudot-Le Secq M.P."/>
            <person name="Peter M."/>
            <person name="Quesneville H."/>
            <person name="Rajashekar B."/>
            <person name="Reich M."/>
            <person name="Rouhier N."/>
            <person name="Schmutz J."/>
            <person name="Yin T."/>
            <person name="Chalot M."/>
            <person name="Henrissat B."/>
            <person name="Kuees U."/>
            <person name="Lucas S."/>
            <person name="Van de Peer Y."/>
            <person name="Podila G.K."/>
            <person name="Polle A."/>
            <person name="Pukkila P.J."/>
            <person name="Richardson P.M."/>
            <person name="Rouze P."/>
            <person name="Sanders I.R."/>
            <person name="Stajich J.E."/>
            <person name="Tunlid A."/>
            <person name="Tuskan G."/>
            <person name="Grigoriev I.V."/>
        </authorList>
    </citation>
    <scope>NUCLEOTIDE SEQUENCE [LARGE SCALE GENOMIC DNA]</scope>
    <source>
        <strain evidence="2">S238N-H82 / ATCC MYA-4686</strain>
    </source>
</reference>
<gene>
    <name evidence="1" type="ORF">LACBIDRAFT_310521</name>
</gene>
<sequence>MWSPRPWSSETQWWLCRRGRWRFRRHSGLVSGEATWLQGGCCIPCWFAKRHWVFLDGAQRWIPSVGACSWPDSVSVGGLSWALGCCRG</sequence>
<accession>B0DUI7</accession>
<dbReference type="AlphaFoldDB" id="B0DUI7"/>
<proteinExistence type="predicted"/>
<name>B0DUI7_LACBS</name>
<dbReference type="EMBL" id="DS547136">
    <property type="protein sequence ID" value="EDR01746.1"/>
    <property type="molecule type" value="Genomic_DNA"/>
</dbReference>
<evidence type="ECO:0000313" key="1">
    <source>
        <dbReference type="EMBL" id="EDR01746.1"/>
    </source>
</evidence>